<feature type="region of interest" description="Disordered" evidence="1">
    <location>
        <begin position="24"/>
        <end position="47"/>
    </location>
</feature>
<comment type="caution">
    <text evidence="2">The sequence shown here is derived from an EMBL/GenBank/DDBJ whole genome shotgun (WGS) entry which is preliminary data.</text>
</comment>
<name>A0AAE1Q7W7_9EUCA</name>
<proteinExistence type="predicted"/>
<sequence>MDGCVVCDVTDTCSGLDTTHRDWTWLEPPPHSQQTEPSTEHDASVTPHPMDQARLVPWLLLAPPLSGSHAHQLPRPITRQFVPQLALTIG</sequence>
<gene>
    <name evidence="2" type="ORF">Pmani_009000</name>
</gene>
<keyword evidence="3" id="KW-1185">Reference proteome</keyword>
<accession>A0AAE1Q7W7</accession>
<evidence type="ECO:0000313" key="2">
    <source>
        <dbReference type="EMBL" id="KAK4320127.1"/>
    </source>
</evidence>
<evidence type="ECO:0000313" key="3">
    <source>
        <dbReference type="Proteomes" id="UP001292094"/>
    </source>
</evidence>
<protein>
    <submittedName>
        <fullName evidence="2">Uncharacterized protein</fullName>
    </submittedName>
</protein>
<organism evidence="2 3">
    <name type="scientific">Petrolisthes manimaculis</name>
    <dbReference type="NCBI Taxonomy" id="1843537"/>
    <lineage>
        <taxon>Eukaryota</taxon>
        <taxon>Metazoa</taxon>
        <taxon>Ecdysozoa</taxon>
        <taxon>Arthropoda</taxon>
        <taxon>Crustacea</taxon>
        <taxon>Multicrustacea</taxon>
        <taxon>Malacostraca</taxon>
        <taxon>Eumalacostraca</taxon>
        <taxon>Eucarida</taxon>
        <taxon>Decapoda</taxon>
        <taxon>Pleocyemata</taxon>
        <taxon>Anomura</taxon>
        <taxon>Galatheoidea</taxon>
        <taxon>Porcellanidae</taxon>
        <taxon>Petrolisthes</taxon>
    </lineage>
</organism>
<dbReference type="AlphaFoldDB" id="A0AAE1Q7W7"/>
<dbReference type="Proteomes" id="UP001292094">
    <property type="component" value="Unassembled WGS sequence"/>
</dbReference>
<reference evidence="2" key="1">
    <citation type="submission" date="2023-11" db="EMBL/GenBank/DDBJ databases">
        <title>Genome assemblies of two species of porcelain crab, Petrolisthes cinctipes and Petrolisthes manimaculis (Anomura: Porcellanidae).</title>
        <authorList>
            <person name="Angst P."/>
        </authorList>
    </citation>
    <scope>NUCLEOTIDE SEQUENCE</scope>
    <source>
        <strain evidence="2">PB745_02</strain>
        <tissue evidence="2">Gill</tissue>
    </source>
</reference>
<dbReference type="EMBL" id="JAWZYT010000692">
    <property type="protein sequence ID" value="KAK4320127.1"/>
    <property type="molecule type" value="Genomic_DNA"/>
</dbReference>
<evidence type="ECO:0000256" key="1">
    <source>
        <dbReference type="SAM" id="MobiDB-lite"/>
    </source>
</evidence>